<name>A0A9Q3PPL3_9BASI</name>
<dbReference type="SUPFAM" id="SSF56672">
    <property type="entry name" value="DNA/RNA polymerases"/>
    <property type="match status" value="1"/>
</dbReference>
<keyword evidence="3" id="KW-1185">Reference proteome</keyword>
<evidence type="ECO:0000313" key="2">
    <source>
        <dbReference type="EMBL" id="MBW0569419.1"/>
    </source>
</evidence>
<dbReference type="EMBL" id="AVOT02084328">
    <property type="protein sequence ID" value="MBW0569419.1"/>
    <property type="molecule type" value="Genomic_DNA"/>
</dbReference>
<protein>
    <recommendedName>
        <fullName evidence="1">Reverse transcriptase domain-containing protein</fullName>
    </recommendedName>
</protein>
<dbReference type="Gene3D" id="3.30.70.270">
    <property type="match status" value="1"/>
</dbReference>
<dbReference type="PANTHER" id="PTHR33064">
    <property type="entry name" value="POL PROTEIN"/>
    <property type="match status" value="1"/>
</dbReference>
<sequence>MPFGIKNEPSHVQRIMNEIIPEELSEGWLIIYIADIIVCNKTWEENIYRLYRVLNKIQSVNMKASSKKCHSGVKELKELGQLVSGLSLGIDKNKVSAVILKPICQNKKAIQFFLGYSGY</sequence>
<gene>
    <name evidence="2" type="ORF">O181_109134</name>
</gene>
<comment type="caution">
    <text evidence="2">The sequence shown here is derived from an EMBL/GenBank/DDBJ whole genome shotgun (WGS) entry which is preliminary data.</text>
</comment>
<dbReference type="InterPro" id="IPR000477">
    <property type="entry name" value="RT_dom"/>
</dbReference>
<proteinExistence type="predicted"/>
<dbReference type="PANTHER" id="PTHR33064:SF39">
    <property type="match status" value="1"/>
</dbReference>
<accession>A0A9Q3PPL3</accession>
<evidence type="ECO:0000259" key="1">
    <source>
        <dbReference type="Pfam" id="PF00078"/>
    </source>
</evidence>
<dbReference type="AlphaFoldDB" id="A0A9Q3PPL3"/>
<feature type="domain" description="Reverse transcriptase" evidence="1">
    <location>
        <begin position="1"/>
        <end position="81"/>
    </location>
</feature>
<evidence type="ECO:0000313" key="3">
    <source>
        <dbReference type="Proteomes" id="UP000765509"/>
    </source>
</evidence>
<dbReference type="InterPro" id="IPR043128">
    <property type="entry name" value="Rev_trsase/Diguanyl_cyclase"/>
</dbReference>
<dbReference type="Pfam" id="PF00078">
    <property type="entry name" value="RVT_1"/>
    <property type="match status" value="1"/>
</dbReference>
<dbReference type="InterPro" id="IPR051320">
    <property type="entry name" value="Viral_Replic_Matur_Polypro"/>
</dbReference>
<dbReference type="InterPro" id="IPR043502">
    <property type="entry name" value="DNA/RNA_pol_sf"/>
</dbReference>
<reference evidence="2" key="1">
    <citation type="submission" date="2021-03" db="EMBL/GenBank/DDBJ databases">
        <title>Draft genome sequence of rust myrtle Austropuccinia psidii MF-1, a brazilian biotype.</title>
        <authorList>
            <person name="Quecine M.C."/>
            <person name="Pachon D.M.R."/>
            <person name="Bonatelli M.L."/>
            <person name="Correr F.H."/>
            <person name="Franceschini L.M."/>
            <person name="Leite T.F."/>
            <person name="Margarido G.R.A."/>
            <person name="Almeida C.A."/>
            <person name="Ferrarezi J.A."/>
            <person name="Labate C.A."/>
        </authorList>
    </citation>
    <scope>NUCLEOTIDE SEQUENCE</scope>
    <source>
        <strain evidence="2">MF-1</strain>
    </source>
</reference>
<organism evidence="2 3">
    <name type="scientific">Austropuccinia psidii MF-1</name>
    <dbReference type="NCBI Taxonomy" id="1389203"/>
    <lineage>
        <taxon>Eukaryota</taxon>
        <taxon>Fungi</taxon>
        <taxon>Dikarya</taxon>
        <taxon>Basidiomycota</taxon>
        <taxon>Pucciniomycotina</taxon>
        <taxon>Pucciniomycetes</taxon>
        <taxon>Pucciniales</taxon>
        <taxon>Sphaerophragmiaceae</taxon>
        <taxon>Austropuccinia</taxon>
    </lineage>
</organism>
<dbReference type="Proteomes" id="UP000765509">
    <property type="component" value="Unassembled WGS sequence"/>
</dbReference>